<dbReference type="EMBL" id="KZ987763">
    <property type="protein sequence ID" value="RKP15048.1"/>
    <property type="molecule type" value="Genomic_DNA"/>
</dbReference>
<reference evidence="4" key="1">
    <citation type="journal article" date="2018" name="Nat. Microbiol.">
        <title>Leveraging single-cell genomics to expand the fungal tree of life.</title>
        <authorList>
            <person name="Ahrendt S.R."/>
            <person name="Quandt C.A."/>
            <person name="Ciobanu D."/>
            <person name="Clum A."/>
            <person name="Salamov A."/>
            <person name="Andreopoulos B."/>
            <person name="Cheng J.F."/>
            <person name="Woyke T."/>
            <person name="Pelin A."/>
            <person name="Henrissat B."/>
            <person name="Reynolds N.K."/>
            <person name="Benny G.L."/>
            <person name="Smith M.E."/>
            <person name="James T.Y."/>
            <person name="Grigoriev I.V."/>
        </authorList>
    </citation>
    <scope>NUCLEOTIDE SEQUENCE [LARGE SCALE GENOMIC DNA]</scope>
</reference>
<dbReference type="OrthoDB" id="10435973at2759"/>
<proteinExistence type="predicted"/>
<protein>
    <recommendedName>
        <fullName evidence="5">DUF2470 domain-containing protein</fullName>
    </recommendedName>
</protein>
<evidence type="ECO:0000313" key="3">
    <source>
        <dbReference type="EMBL" id="RKP15048.1"/>
    </source>
</evidence>
<keyword evidence="2" id="KW-1133">Transmembrane helix</keyword>
<feature type="transmembrane region" description="Helical" evidence="2">
    <location>
        <begin position="167"/>
        <end position="188"/>
    </location>
</feature>
<evidence type="ECO:0000256" key="2">
    <source>
        <dbReference type="SAM" id="Phobius"/>
    </source>
</evidence>
<gene>
    <name evidence="3" type="ORF">BJ684DRAFT_18596</name>
</gene>
<sequence>MAFRIRRQGPRSGRSQEGKTVDPRVQRELESLQATLNSPEYRQHRLQLACLGTGVRDPPHSVVVSAVDAEGLTLQCRGGKGSISSAKEEECHLLYREPARTLEDVRHQLKALQVEAGQHMGQAGSPPTPVPLLRPAPSQGLPLLIVEIVLLFLLFFSHSYTSFASRVLTIGGTVHLAEATLTLALCLYRGYAPMVTLYYTIGVLPFGITLLYPIYSIPTAI</sequence>
<dbReference type="AlphaFoldDB" id="A0A4P9Y7J3"/>
<feature type="transmembrane region" description="Helical" evidence="2">
    <location>
        <begin position="141"/>
        <end position="161"/>
    </location>
</feature>
<feature type="transmembrane region" description="Helical" evidence="2">
    <location>
        <begin position="195"/>
        <end position="215"/>
    </location>
</feature>
<organism evidence="3 4">
    <name type="scientific">Piptocephalis cylindrospora</name>
    <dbReference type="NCBI Taxonomy" id="1907219"/>
    <lineage>
        <taxon>Eukaryota</taxon>
        <taxon>Fungi</taxon>
        <taxon>Fungi incertae sedis</taxon>
        <taxon>Zoopagomycota</taxon>
        <taxon>Zoopagomycotina</taxon>
        <taxon>Zoopagomycetes</taxon>
        <taxon>Zoopagales</taxon>
        <taxon>Piptocephalidaceae</taxon>
        <taxon>Piptocephalis</taxon>
    </lineage>
</organism>
<evidence type="ECO:0000313" key="4">
    <source>
        <dbReference type="Proteomes" id="UP000267251"/>
    </source>
</evidence>
<dbReference type="Proteomes" id="UP000267251">
    <property type="component" value="Unassembled WGS sequence"/>
</dbReference>
<accession>A0A4P9Y7J3</accession>
<dbReference type="InterPro" id="IPR037119">
    <property type="entry name" value="Haem_oxidase_HugZ-like_sf"/>
</dbReference>
<evidence type="ECO:0008006" key="5">
    <source>
        <dbReference type="Google" id="ProtNLM"/>
    </source>
</evidence>
<dbReference type="Gene3D" id="3.20.180.10">
    <property type="entry name" value="PNP-oxidase-like"/>
    <property type="match status" value="1"/>
</dbReference>
<keyword evidence="2" id="KW-0472">Membrane</keyword>
<feature type="region of interest" description="Disordered" evidence="1">
    <location>
        <begin position="1"/>
        <end position="22"/>
    </location>
</feature>
<evidence type="ECO:0000256" key="1">
    <source>
        <dbReference type="SAM" id="MobiDB-lite"/>
    </source>
</evidence>
<keyword evidence="4" id="KW-1185">Reference proteome</keyword>
<keyword evidence="2" id="KW-0812">Transmembrane</keyword>
<name>A0A4P9Y7J3_9FUNG</name>